<dbReference type="RefSeq" id="WP_169279866.1">
    <property type="nucleotide sequence ID" value="NZ_CP051680.1"/>
</dbReference>
<evidence type="ECO:0000313" key="7">
    <source>
        <dbReference type="Proteomes" id="UP000502248"/>
    </source>
</evidence>
<protein>
    <recommendedName>
        <fullName evidence="2">Pyridoxal phosphate homeostasis protein</fullName>
        <shortName evidence="2">PLP homeostasis protein</shortName>
    </recommendedName>
</protein>
<evidence type="ECO:0000256" key="3">
    <source>
        <dbReference type="PIRSR" id="PIRSR004848-1"/>
    </source>
</evidence>
<dbReference type="PIRSF" id="PIRSF004848">
    <property type="entry name" value="YBL036c_PLPDEIII"/>
    <property type="match status" value="1"/>
</dbReference>
<dbReference type="EMBL" id="CP051680">
    <property type="protein sequence ID" value="QJD83576.1"/>
    <property type="molecule type" value="Genomic_DNA"/>
</dbReference>
<comment type="similarity">
    <text evidence="2 4">Belongs to the pyridoxal phosphate-binding protein YggS/PROSC family.</text>
</comment>
<name>A0A7Z2VHZ2_9BACL</name>
<comment type="cofactor">
    <cofactor evidence="3">
        <name>pyridoxal 5'-phosphate</name>
        <dbReference type="ChEBI" id="CHEBI:597326"/>
    </cofactor>
</comment>
<dbReference type="CDD" id="cd00635">
    <property type="entry name" value="PLPDE_III_YBL036c_like"/>
    <property type="match status" value="1"/>
</dbReference>
<keyword evidence="7" id="KW-1185">Reference proteome</keyword>
<sequence>MTLQSRLRDVESRIEQACIRSGRQREEVKIIAVTKYVSVNTAQDAVQAGVSHIGENRWPNAKAKWDSLNGQAVFHYIGSMQTNKVKDVIGKFEYVHSLDRLSLAEAIHNRAVSLDIHVSCFVQVNVSGEQSKHGMSPDEVKPFLTELRKYDRIKPIGLMTMAPYESEPEETRPVFRALRQLRDDLNEWSFLKEPLTELSMGMSNDFEVAVEEGATWVRLGTVLVGKEDIEEG</sequence>
<evidence type="ECO:0000256" key="1">
    <source>
        <dbReference type="ARBA" id="ARBA00022898"/>
    </source>
</evidence>
<dbReference type="InterPro" id="IPR029066">
    <property type="entry name" value="PLP-binding_barrel"/>
</dbReference>
<gene>
    <name evidence="6" type="ORF">HH215_10580</name>
</gene>
<dbReference type="PANTHER" id="PTHR10146">
    <property type="entry name" value="PROLINE SYNTHETASE CO-TRANSCRIBED BACTERIAL HOMOLOG PROTEIN"/>
    <property type="match status" value="1"/>
</dbReference>
<accession>A0A7Z2VHZ2</accession>
<dbReference type="Pfam" id="PF01168">
    <property type="entry name" value="Ala_racemase_N"/>
    <property type="match status" value="1"/>
</dbReference>
<dbReference type="SUPFAM" id="SSF51419">
    <property type="entry name" value="PLP-binding barrel"/>
    <property type="match status" value="1"/>
</dbReference>
<keyword evidence="1 2" id="KW-0663">Pyridoxal phosphate</keyword>
<reference evidence="6 7" key="1">
    <citation type="submission" date="2020-04" db="EMBL/GenBank/DDBJ databases">
        <title>Genome sequencing of novel species.</title>
        <authorList>
            <person name="Heo J."/>
            <person name="Kim S.-J."/>
            <person name="Kim J.-S."/>
            <person name="Hong S.-B."/>
            <person name="Kwon S.-W."/>
        </authorList>
    </citation>
    <scope>NUCLEOTIDE SEQUENCE [LARGE SCALE GENOMIC DNA]</scope>
    <source>
        <strain evidence="6 7">MFER-1</strain>
    </source>
</reference>
<dbReference type="Gene3D" id="3.20.20.10">
    <property type="entry name" value="Alanine racemase"/>
    <property type="match status" value="1"/>
</dbReference>
<dbReference type="KEGG" id="cheb:HH215_10580"/>
<evidence type="ECO:0000256" key="4">
    <source>
        <dbReference type="RuleBase" id="RU004514"/>
    </source>
</evidence>
<evidence type="ECO:0000259" key="5">
    <source>
        <dbReference type="Pfam" id="PF01168"/>
    </source>
</evidence>
<dbReference type="InterPro" id="IPR011078">
    <property type="entry name" value="PyrdxlP_homeostasis"/>
</dbReference>
<dbReference type="AlphaFoldDB" id="A0A7Z2VHZ2"/>
<feature type="domain" description="Alanine racemase N-terminal" evidence="5">
    <location>
        <begin position="27"/>
        <end position="226"/>
    </location>
</feature>
<dbReference type="GO" id="GO:0030170">
    <property type="term" value="F:pyridoxal phosphate binding"/>
    <property type="evidence" value="ECO:0007669"/>
    <property type="project" value="UniProtKB-UniRule"/>
</dbReference>
<feature type="modified residue" description="N6-(pyridoxal phosphate)lysine" evidence="2 3">
    <location>
        <position position="35"/>
    </location>
</feature>
<evidence type="ECO:0000313" key="6">
    <source>
        <dbReference type="EMBL" id="QJD83576.1"/>
    </source>
</evidence>
<dbReference type="InterPro" id="IPR001608">
    <property type="entry name" value="Ala_racemase_N"/>
</dbReference>
<dbReference type="Proteomes" id="UP000502248">
    <property type="component" value="Chromosome"/>
</dbReference>
<organism evidence="6 7">
    <name type="scientific">Cohnella herbarum</name>
    <dbReference type="NCBI Taxonomy" id="2728023"/>
    <lineage>
        <taxon>Bacteria</taxon>
        <taxon>Bacillati</taxon>
        <taxon>Bacillota</taxon>
        <taxon>Bacilli</taxon>
        <taxon>Bacillales</taxon>
        <taxon>Paenibacillaceae</taxon>
        <taxon>Cohnella</taxon>
    </lineage>
</organism>
<comment type="function">
    <text evidence="2">Pyridoxal 5'-phosphate (PLP)-binding protein, which is involved in PLP homeostasis.</text>
</comment>
<dbReference type="FunFam" id="3.20.20.10:FF:000018">
    <property type="entry name" value="Pyridoxal phosphate homeostasis protein"/>
    <property type="match status" value="1"/>
</dbReference>
<dbReference type="HAMAP" id="MF_02087">
    <property type="entry name" value="PLP_homeostasis"/>
    <property type="match status" value="1"/>
</dbReference>
<proteinExistence type="inferred from homology"/>
<dbReference type="PANTHER" id="PTHR10146:SF14">
    <property type="entry name" value="PYRIDOXAL PHOSPHATE HOMEOSTASIS PROTEIN"/>
    <property type="match status" value="1"/>
</dbReference>
<evidence type="ECO:0000256" key="2">
    <source>
        <dbReference type="HAMAP-Rule" id="MF_02087"/>
    </source>
</evidence>
<dbReference type="NCBIfam" id="TIGR00044">
    <property type="entry name" value="YggS family pyridoxal phosphate-dependent enzyme"/>
    <property type="match status" value="1"/>
</dbReference>